<sequence>MNTKNLSKKLLKLIDRNIHKVCVPIQNGNSVRLKHLIIRENNYGHLVYDLRDNKQITTTFTKTAAVAIAKNLAEGQNHSIDRIIDLDREIQAKYNKCVQYKSTMINSDNPISIDNANIRYDITWEDVLTLRDSLDQYVFDK</sequence>
<proteinExistence type="predicted"/>
<evidence type="ECO:0000313" key="1">
    <source>
        <dbReference type="EMBL" id="SVB41137.1"/>
    </source>
</evidence>
<name>A0A382DUA4_9ZZZZ</name>
<protein>
    <submittedName>
        <fullName evidence="1">Uncharacterized protein</fullName>
    </submittedName>
</protein>
<organism evidence="1">
    <name type="scientific">marine metagenome</name>
    <dbReference type="NCBI Taxonomy" id="408172"/>
    <lineage>
        <taxon>unclassified sequences</taxon>
        <taxon>metagenomes</taxon>
        <taxon>ecological metagenomes</taxon>
    </lineage>
</organism>
<accession>A0A382DUA4</accession>
<dbReference type="AlphaFoldDB" id="A0A382DUA4"/>
<dbReference type="EMBL" id="UINC01040780">
    <property type="protein sequence ID" value="SVB41137.1"/>
    <property type="molecule type" value="Genomic_DNA"/>
</dbReference>
<reference evidence="1" key="1">
    <citation type="submission" date="2018-05" db="EMBL/GenBank/DDBJ databases">
        <authorList>
            <person name="Lanie J.A."/>
            <person name="Ng W.-L."/>
            <person name="Kazmierczak K.M."/>
            <person name="Andrzejewski T.M."/>
            <person name="Davidsen T.M."/>
            <person name="Wayne K.J."/>
            <person name="Tettelin H."/>
            <person name="Glass J.I."/>
            <person name="Rusch D."/>
            <person name="Podicherti R."/>
            <person name="Tsui H.-C.T."/>
            <person name="Winkler M.E."/>
        </authorList>
    </citation>
    <scope>NUCLEOTIDE SEQUENCE</scope>
</reference>
<gene>
    <name evidence="1" type="ORF">METZ01_LOCUS193991</name>
</gene>